<dbReference type="Proteomes" id="UP000298595">
    <property type="component" value="Plasmid p1"/>
</dbReference>
<organism evidence="2 3">
    <name type="scientific">Azospirillum argentinense</name>
    <dbReference type="NCBI Taxonomy" id="2970906"/>
    <lineage>
        <taxon>Bacteria</taxon>
        <taxon>Pseudomonadati</taxon>
        <taxon>Pseudomonadota</taxon>
        <taxon>Alphaproteobacteria</taxon>
        <taxon>Rhodospirillales</taxon>
        <taxon>Azospirillaceae</taxon>
        <taxon>Azospirillum</taxon>
    </lineage>
</organism>
<evidence type="ECO:0000313" key="3">
    <source>
        <dbReference type="Proteomes" id="UP000298595"/>
    </source>
</evidence>
<proteinExistence type="predicted"/>
<evidence type="ECO:0000313" key="2">
    <source>
        <dbReference type="EMBL" id="QCN96825.1"/>
    </source>
</evidence>
<keyword evidence="2" id="KW-0614">Plasmid</keyword>
<dbReference type="AlphaFoldDB" id="A0A4D8PME1"/>
<evidence type="ECO:0000256" key="1">
    <source>
        <dbReference type="SAM" id="MobiDB-lite"/>
    </source>
</evidence>
<protein>
    <submittedName>
        <fullName evidence="2">Uncharacterized protein</fullName>
    </submittedName>
</protein>
<dbReference type="EMBL" id="CP032322">
    <property type="protein sequence ID" value="QCN96825.1"/>
    <property type="molecule type" value="Genomic_DNA"/>
</dbReference>
<gene>
    <name evidence="2" type="ORF">D3093_16030</name>
</gene>
<geneLocation type="plasmid" evidence="2 3">
    <name>p1</name>
</geneLocation>
<accession>A0A4D8PME1</accession>
<feature type="region of interest" description="Disordered" evidence="1">
    <location>
        <begin position="31"/>
        <end position="68"/>
    </location>
</feature>
<dbReference type="KEGG" id="aare:D3093_16030"/>
<sequence>MGSAGRLHLIKNLGFRTFAIAKGGPCGWVWPGAQRDERRGGMMTPSANPPINPGSLPERTEPAPWPNP</sequence>
<name>A0A4D8PME1_9PROT</name>
<reference evidence="2 3" key="1">
    <citation type="submission" date="2018-09" db="EMBL/GenBank/DDBJ databases">
        <title>Whole genome based analysis of evolution and adaptive divergence in Indian and Brazilian strains of Azospirillum brasilense.</title>
        <authorList>
            <person name="Singh C."/>
            <person name="Tripathi A.K."/>
        </authorList>
    </citation>
    <scope>NUCLEOTIDE SEQUENCE [LARGE SCALE GENOMIC DNA]</scope>
    <source>
        <strain evidence="2 3">MTCC4035</strain>
        <plasmid evidence="2 3">p1</plasmid>
    </source>
</reference>